<organism evidence="1 2">
    <name type="scientific">Pectinatus haikarae</name>
    <dbReference type="NCBI Taxonomy" id="349096"/>
    <lineage>
        <taxon>Bacteria</taxon>
        <taxon>Bacillati</taxon>
        <taxon>Bacillota</taxon>
        <taxon>Negativicutes</taxon>
        <taxon>Selenomonadales</taxon>
        <taxon>Selenomonadaceae</taxon>
        <taxon>Pectinatus</taxon>
    </lineage>
</organism>
<protein>
    <submittedName>
        <fullName evidence="1">Hydroxymethylpyrimidine pyrophosphatase-like HAD family hydrolase</fullName>
    </submittedName>
</protein>
<dbReference type="EMBL" id="JAUSUE010000014">
    <property type="protein sequence ID" value="MDQ0204299.1"/>
    <property type="molecule type" value="Genomic_DNA"/>
</dbReference>
<dbReference type="PROSITE" id="PS01228">
    <property type="entry name" value="COF_1"/>
    <property type="match status" value="1"/>
</dbReference>
<dbReference type="InterPro" id="IPR036412">
    <property type="entry name" value="HAD-like_sf"/>
</dbReference>
<reference evidence="1 2" key="1">
    <citation type="submission" date="2023-07" db="EMBL/GenBank/DDBJ databases">
        <title>Genomic Encyclopedia of Type Strains, Phase IV (KMG-IV): sequencing the most valuable type-strain genomes for metagenomic binning, comparative biology and taxonomic classification.</title>
        <authorList>
            <person name="Goeker M."/>
        </authorList>
    </citation>
    <scope>NUCLEOTIDE SEQUENCE [LARGE SCALE GENOMIC DNA]</scope>
    <source>
        <strain evidence="1 2">DSM 16980</strain>
    </source>
</reference>
<dbReference type="SUPFAM" id="SSF56784">
    <property type="entry name" value="HAD-like"/>
    <property type="match status" value="1"/>
</dbReference>
<gene>
    <name evidence="1" type="ORF">J2S01_002027</name>
</gene>
<dbReference type="PANTHER" id="PTHR10000">
    <property type="entry name" value="PHOSPHOSERINE PHOSPHATASE"/>
    <property type="match status" value="1"/>
</dbReference>
<accession>A0ABT9YB08</accession>
<dbReference type="Gene3D" id="3.40.50.1000">
    <property type="entry name" value="HAD superfamily/HAD-like"/>
    <property type="match status" value="1"/>
</dbReference>
<dbReference type="InterPro" id="IPR023214">
    <property type="entry name" value="HAD_sf"/>
</dbReference>
<evidence type="ECO:0000313" key="1">
    <source>
        <dbReference type="EMBL" id="MDQ0204299.1"/>
    </source>
</evidence>
<dbReference type="Proteomes" id="UP001239167">
    <property type="component" value="Unassembled WGS sequence"/>
</dbReference>
<sequence length="56" mass="6158">MKKIIALDVDGTLYNNDKNITPATKASLLRAQQKGCILVLASGRLLDSYRLPTNLK</sequence>
<dbReference type="Pfam" id="PF08282">
    <property type="entry name" value="Hydrolase_3"/>
    <property type="match status" value="1"/>
</dbReference>
<proteinExistence type="predicted"/>
<dbReference type="PANTHER" id="PTHR10000:SF8">
    <property type="entry name" value="HAD SUPERFAMILY HYDROLASE-LIKE, TYPE 3"/>
    <property type="match status" value="1"/>
</dbReference>
<keyword evidence="2" id="KW-1185">Reference proteome</keyword>
<evidence type="ECO:0000313" key="2">
    <source>
        <dbReference type="Proteomes" id="UP001239167"/>
    </source>
</evidence>
<name>A0ABT9YB08_9FIRM</name>
<comment type="caution">
    <text evidence="1">The sequence shown here is derived from an EMBL/GenBank/DDBJ whole genome shotgun (WGS) entry which is preliminary data.</text>
</comment>